<feature type="compositionally biased region" description="Acidic residues" evidence="8">
    <location>
        <begin position="128"/>
        <end position="143"/>
    </location>
</feature>
<keyword evidence="5 7" id="KW-0687">Ribonucleoprotein</keyword>
<comment type="subcellular location">
    <subcellularLocation>
        <location evidence="1 7">Nucleus</location>
        <location evidence="1 7">Nucleolus</location>
    </subcellularLocation>
</comment>
<organism evidence="9 10">
    <name type="scientific">Rhodnius prolixus</name>
    <name type="common">Triatomid bug</name>
    <dbReference type="NCBI Taxonomy" id="13249"/>
    <lineage>
        <taxon>Eukaryota</taxon>
        <taxon>Metazoa</taxon>
        <taxon>Ecdysozoa</taxon>
        <taxon>Arthropoda</taxon>
        <taxon>Hexapoda</taxon>
        <taxon>Insecta</taxon>
        <taxon>Pterygota</taxon>
        <taxon>Neoptera</taxon>
        <taxon>Paraneoptera</taxon>
        <taxon>Hemiptera</taxon>
        <taxon>Heteroptera</taxon>
        <taxon>Panheteroptera</taxon>
        <taxon>Cimicomorpha</taxon>
        <taxon>Reduviidae</taxon>
        <taxon>Triatominae</taxon>
        <taxon>Rhodnius</taxon>
    </lineage>
</organism>
<evidence type="ECO:0000256" key="4">
    <source>
        <dbReference type="ARBA" id="ARBA00023242"/>
    </source>
</evidence>
<dbReference type="GeneID" id="141452015"/>
<keyword evidence="3 7" id="KW-0698">rRNA processing</keyword>
<evidence type="ECO:0000256" key="6">
    <source>
        <dbReference type="ARBA" id="ARBA00029455"/>
    </source>
</evidence>
<accession>T1HVG6</accession>
<feature type="compositionally biased region" description="Acidic residues" evidence="8">
    <location>
        <begin position="246"/>
        <end position="256"/>
    </location>
</feature>
<dbReference type="FunCoup" id="T1HVG6">
    <property type="interactions" value="1211"/>
</dbReference>
<evidence type="ECO:0000313" key="10">
    <source>
        <dbReference type="Proteomes" id="UP000015103"/>
    </source>
</evidence>
<feature type="compositionally biased region" description="Basic and acidic residues" evidence="8">
    <location>
        <begin position="481"/>
        <end position="499"/>
    </location>
</feature>
<dbReference type="GO" id="GO:0032040">
    <property type="term" value="C:small-subunit processome"/>
    <property type="evidence" value="ECO:0007669"/>
    <property type="project" value="TreeGrafter"/>
</dbReference>
<dbReference type="EnsemblMetazoa" id="RPRC008036-RA">
    <property type="protein sequence ID" value="RPRC008036-PA"/>
    <property type="gene ID" value="RPRC008036"/>
</dbReference>
<feature type="compositionally biased region" description="Basic and acidic residues" evidence="8">
    <location>
        <begin position="236"/>
        <end position="245"/>
    </location>
</feature>
<dbReference type="RefSeq" id="XP_073979941.1">
    <property type="nucleotide sequence ID" value="XM_074123840.1"/>
</dbReference>
<dbReference type="VEuPathDB" id="VectorBase:RPRC008036"/>
<evidence type="ECO:0000256" key="8">
    <source>
        <dbReference type="SAM" id="MobiDB-lite"/>
    </source>
</evidence>
<dbReference type="HOGENOM" id="CLU_011271_3_0_1"/>
<dbReference type="EMBL" id="ACPB03015774">
    <property type="status" value="NOT_ANNOTATED_CDS"/>
    <property type="molecule type" value="Genomic_DNA"/>
</dbReference>
<comment type="function">
    <text evidence="7">Involved in nucleolar processing of pre-18S ribosomal RNA.</text>
</comment>
<evidence type="ECO:0000313" key="9">
    <source>
        <dbReference type="EnsemblMetazoa" id="RPRC008036-PA"/>
    </source>
</evidence>
<comment type="similarity">
    <text evidence="6 7">Belongs to the MPP10 family.</text>
</comment>
<reference evidence="9" key="1">
    <citation type="submission" date="2015-05" db="UniProtKB">
        <authorList>
            <consortium name="EnsemblMetazoa"/>
        </authorList>
    </citation>
    <scope>IDENTIFICATION</scope>
</reference>
<keyword evidence="2 7" id="KW-0690">Ribosome biogenesis</keyword>
<keyword evidence="10" id="KW-1185">Reference proteome</keyword>
<dbReference type="GO" id="GO:0006364">
    <property type="term" value="P:rRNA processing"/>
    <property type="evidence" value="ECO:0007669"/>
    <property type="project" value="UniProtKB-KW"/>
</dbReference>
<feature type="region of interest" description="Disordered" evidence="8">
    <location>
        <begin position="466"/>
        <end position="515"/>
    </location>
</feature>
<proteinExistence type="inferred from homology"/>
<dbReference type="InterPro" id="IPR012173">
    <property type="entry name" value="Mpp10"/>
</dbReference>
<dbReference type="AlphaFoldDB" id="T1HVG6"/>
<evidence type="ECO:0000256" key="7">
    <source>
        <dbReference type="PIRNR" id="PIRNR017300"/>
    </source>
</evidence>
<evidence type="ECO:0000256" key="5">
    <source>
        <dbReference type="ARBA" id="ARBA00023274"/>
    </source>
</evidence>
<dbReference type="PANTHER" id="PTHR17039:SF0">
    <property type="entry name" value="U3 SMALL NUCLEOLAR RIBONUCLEOPROTEIN PROTEIN MPP10"/>
    <property type="match status" value="1"/>
</dbReference>
<dbReference type="PANTHER" id="PTHR17039">
    <property type="entry name" value="U3 SMALL NUCLEOLAR RIBONUCLEOPROTEIN PROTEIN MPP10"/>
    <property type="match status" value="1"/>
</dbReference>
<dbReference type="OMA" id="SSEICCV"/>
<keyword evidence="4 7" id="KW-0539">Nucleus</keyword>
<feature type="compositionally biased region" description="Basic and acidic residues" evidence="8">
    <location>
        <begin position="176"/>
        <end position="187"/>
    </location>
</feature>
<dbReference type="GO" id="GO:0034457">
    <property type="term" value="C:Mpp10 complex"/>
    <property type="evidence" value="ECO:0007669"/>
    <property type="project" value="UniProtKB-UniRule"/>
</dbReference>
<evidence type="ECO:0000256" key="1">
    <source>
        <dbReference type="ARBA" id="ARBA00004604"/>
    </source>
</evidence>
<dbReference type="Proteomes" id="UP000015103">
    <property type="component" value="Unassembled WGS sequence"/>
</dbReference>
<dbReference type="STRING" id="13249.T1HVG6"/>
<feature type="region of interest" description="Disordered" evidence="8">
    <location>
        <begin position="128"/>
        <end position="164"/>
    </location>
</feature>
<feature type="compositionally biased region" description="Acidic residues" evidence="8">
    <location>
        <begin position="188"/>
        <end position="202"/>
    </location>
</feature>
<feature type="region of interest" description="Disordered" evidence="8">
    <location>
        <begin position="176"/>
        <end position="265"/>
    </location>
</feature>
<evidence type="ECO:0000256" key="2">
    <source>
        <dbReference type="ARBA" id="ARBA00022517"/>
    </source>
</evidence>
<dbReference type="PIRSF" id="PIRSF017300">
    <property type="entry name" value="snoRNP_Mpp10"/>
    <property type="match status" value="1"/>
</dbReference>
<dbReference type="GO" id="GO:0005732">
    <property type="term" value="C:sno(s)RNA-containing ribonucleoprotein complex"/>
    <property type="evidence" value="ECO:0007669"/>
    <property type="project" value="UniProtKB-UniRule"/>
</dbReference>
<dbReference type="Pfam" id="PF04006">
    <property type="entry name" value="Mpp10"/>
    <property type="match status" value="1"/>
</dbReference>
<dbReference type="InParanoid" id="T1HVG6"/>
<protein>
    <recommendedName>
        <fullName evidence="7">U3 small nucleolar ribonucleoprotein protein MPP10</fullName>
    </recommendedName>
</protein>
<evidence type="ECO:0000256" key="3">
    <source>
        <dbReference type="ARBA" id="ARBA00022552"/>
    </source>
</evidence>
<name>T1HVG6_RHOPR</name>
<dbReference type="eggNOG" id="KOG2600">
    <property type="taxonomic scope" value="Eukaryota"/>
</dbReference>
<sequence length="583" mass="67152">MISCFSEFIELLENVEKHPDFHSRITKKDSKFIDITWNILLNIYEQVRVKEENDPGKGKVETTGKELKELVENGAIDDEGIWHLLELINCRRDYISTIACSAVMKNRLQLPLKIEEENCDKEVIDVAEEEDEDVEDGGSEENEDEKKDVDEISSQPTRTKKPDFFDEEAMLKFLDKSENTDKGKNDSDVDYFDDIPSEDDSEAGGIMYDEFFEESEEVAGTKSLRNDLSDESDSEREDKTELEPWKEEEESGDESDRELMQGLKSSLEKQQAAVLLKSSFELKQEKLRNKINKLEEEALQEKAWPLKGEVEASQRPVNSLLEEIVEIDLSQRPAPVVTKEVTLKLEDIILKRIKDSAYDDVEKKFKPVESPHEFKKAIVLDQEKSKLSLAEVYEKEYLKQKSDQTVEKDKVEKMTPEQEEIKKLMHFVFKKLDTLSNFHFVPKPAIPEIKIVSNLPAVMVEEVAPEATSRGNLLAPEEISSESKRQLISKEERSATDKKRERRKKKKLQAIKAKRTQNIPNTSISSLTKSRNVKLLNESTNATVKSSKHFFNKFQEDLDTNATIKKRKLDKSVANVDVKKFKF</sequence>
<feature type="compositionally biased region" description="Basic residues" evidence="8">
    <location>
        <begin position="500"/>
        <end position="515"/>
    </location>
</feature>